<proteinExistence type="predicted"/>
<dbReference type="RefSeq" id="WP_304448929.1">
    <property type="nucleotide sequence ID" value="NZ_JARRAH010000001.1"/>
</dbReference>
<dbReference type="EMBL" id="JBHSXM010000001">
    <property type="protein sequence ID" value="MFC6837262.1"/>
    <property type="molecule type" value="Genomic_DNA"/>
</dbReference>
<dbReference type="AlphaFoldDB" id="A0ABD5U9P0"/>
<dbReference type="Pfam" id="PF23367">
    <property type="entry name" value="DUF7091"/>
    <property type="match status" value="1"/>
</dbReference>
<organism evidence="1 2">
    <name type="scientific">Halomarina ordinaria</name>
    <dbReference type="NCBI Taxonomy" id="3033939"/>
    <lineage>
        <taxon>Archaea</taxon>
        <taxon>Methanobacteriati</taxon>
        <taxon>Methanobacteriota</taxon>
        <taxon>Stenosarchaea group</taxon>
        <taxon>Halobacteria</taxon>
        <taxon>Halobacteriales</taxon>
        <taxon>Natronomonadaceae</taxon>
        <taxon>Halomarina</taxon>
    </lineage>
</organism>
<name>A0ABD5U9P0_9EURY</name>
<evidence type="ECO:0000313" key="2">
    <source>
        <dbReference type="Proteomes" id="UP001596406"/>
    </source>
</evidence>
<comment type="caution">
    <text evidence="1">The sequence shown here is derived from an EMBL/GenBank/DDBJ whole genome shotgun (WGS) entry which is preliminary data.</text>
</comment>
<accession>A0ABD5U9P0</accession>
<dbReference type="Proteomes" id="UP001596406">
    <property type="component" value="Unassembled WGS sequence"/>
</dbReference>
<sequence length="94" mass="10738">MGNRRRLEFLLRSKFRTAGRQYGEAKAAYRAAKAASEADLPVDEEGNVRIVCRRHAEKRSVELDNGLRPACYDADHVDCRGCVEDIRDGRIETW</sequence>
<keyword evidence="2" id="KW-1185">Reference proteome</keyword>
<reference evidence="1 2" key="1">
    <citation type="journal article" date="2019" name="Int. J. Syst. Evol. Microbiol.">
        <title>The Global Catalogue of Microorganisms (GCM) 10K type strain sequencing project: providing services to taxonomists for standard genome sequencing and annotation.</title>
        <authorList>
            <consortium name="The Broad Institute Genomics Platform"/>
            <consortium name="The Broad Institute Genome Sequencing Center for Infectious Disease"/>
            <person name="Wu L."/>
            <person name="Ma J."/>
        </authorList>
    </citation>
    <scope>NUCLEOTIDE SEQUENCE [LARGE SCALE GENOMIC DNA]</scope>
    <source>
        <strain evidence="1 2">PSRA2</strain>
    </source>
</reference>
<evidence type="ECO:0000313" key="1">
    <source>
        <dbReference type="EMBL" id="MFC6837262.1"/>
    </source>
</evidence>
<dbReference type="InterPro" id="IPR055517">
    <property type="entry name" value="DUF7091"/>
</dbReference>
<gene>
    <name evidence="1" type="ORF">ACFQHK_12175</name>
</gene>
<protein>
    <submittedName>
        <fullName evidence="1">Uncharacterized protein</fullName>
    </submittedName>
</protein>